<sequence length="159" mass="17891">MFTTKRHLQEASSVKARKFVRPICLPTVDSTASFQGSERLYTAGWGDLSNTNSHTNIKQHEKLLFNTLEDCQQAYNFPMRRVELWDHQMCAGGEAGKDACRGDSGGPLMHYHQMNNTKSHFEVIGIVSFGVRPCGTGNVPGVYTKVFDYLPWIHSNIQP</sequence>
<name>A0ACC0JHF8_CHOFU</name>
<proteinExistence type="predicted"/>
<reference evidence="1 2" key="1">
    <citation type="journal article" date="2022" name="Genome Biol. Evol.">
        <title>The Spruce Budworm Genome: Reconstructing the Evolutionary History of Antifreeze Proteins.</title>
        <authorList>
            <person name="Beliveau C."/>
            <person name="Gagne P."/>
            <person name="Picq S."/>
            <person name="Vernygora O."/>
            <person name="Keeling C.I."/>
            <person name="Pinkney K."/>
            <person name="Doucet D."/>
            <person name="Wen F."/>
            <person name="Johnston J.S."/>
            <person name="Maaroufi H."/>
            <person name="Boyle B."/>
            <person name="Laroche J."/>
            <person name="Dewar K."/>
            <person name="Juretic N."/>
            <person name="Blackburn G."/>
            <person name="Nisole A."/>
            <person name="Brunet B."/>
            <person name="Brandao M."/>
            <person name="Lumley L."/>
            <person name="Duan J."/>
            <person name="Quan G."/>
            <person name="Lucarotti C.J."/>
            <person name="Roe A.D."/>
            <person name="Sperling F.A.H."/>
            <person name="Levesque R.C."/>
            <person name="Cusson M."/>
        </authorList>
    </citation>
    <scope>NUCLEOTIDE SEQUENCE [LARGE SCALE GENOMIC DNA]</scope>
    <source>
        <strain evidence="1">Glfc:IPQL:Cfum</strain>
    </source>
</reference>
<keyword evidence="2" id="KW-1185">Reference proteome</keyword>
<comment type="caution">
    <text evidence="1">The sequence shown here is derived from an EMBL/GenBank/DDBJ whole genome shotgun (WGS) entry which is preliminary data.</text>
</comment>
<dbReference type="EMBL" id="CM046122">
    <property type="protein sequence ID" value="KAI8423538.1"/>
    <property type="molecule type" value="Genomic_DNA"/>
</dbReference>
<evidence type="ECO:0000313" key="1">
    <source>
        <dbReference type="EMBL" id="KAI8423538.1"/>
    </source>
</evidence>
<accession>A0ACC0JHF8</accession>
<organism evidence="1 2">
    <name type="scientific">Choristoneura fumiferana</name>
    <name type="common">Spruce budworm moth</name>
    <name type="synonym">Archips fumiferana</name>
    <dbReference type="NCBI Taxonomy" id="7141"/>
    <lineage>
        <taxon>Eukaryota</taxon>
        <taxon>Metazoa</taxon>
        <taxon>Ecdysozoa</taxon>
        <taxon>Arthropoda</taxon>
        <taxon>Hexapoda</taxon>
        <taxon>Insecta</taxon>
        <taxon>Pterygota</taxon>
        <taxon>Neoptera</taxon>
        <taxon>Endopterygota</taxon>
        <taxon>Lepidoptera</taxon>
        <taxon>Glossata</taxon>
        <taxon>Ditrysia</taxon>
        <taxon>Tortricoidea</taxon>
        <taxon>Tortricidae</taxon>
        <taxon>Tortricinae</taxon>
        <taxon>Choristoneura</taxon>
    </lineage>
</organism>
<dbReference type="Proteomes" id="UP001064048">
    <property type="component" value="Chromosome 22"/>
</dbReference>
<gene>
    <name evidence="1" type="ORF">MSG28_012634</name>
</gene>
<protein>
    <submittedName>
        <fullName evidence="1">Uncharacterized protein</fullName>
    </submittedName>
</protein>
<evidence type="ECO:0000313" key="2">
    <source>
        <dbReference type="Proteomes" id="UP001064048"/>
    </source>
</evidence>